<evidence type="ECO:0000256" key="2">
    <source>
        <dbReference type="SAM" id="Phobius"/>
    </source>
</evidence>
<feature type="transmembrane region" description="Helical" evidence="2">
    <location>
        <begin position="35"/>
        <end position="51"/>
    </location>
</feature>
<feature type="region of interest" description="Disordered" evidence="1">
    <location>
        <begin position="462"/>
        <end position="482"/>
    </location>
</feature>
<reference evidence="5" key="1">
    <citation type="submission" date="2020-12" db="EMBL/GenBank/DDBJ databases">
        <title>Leucobacter sp. CAS1, isolated from Chromium sludge.</title>
        <authorList>
            <person name="Xu Z."/>
        </authorList>
    </citation>
    <scope>NUCLEOTIDE SEQUENCE</scope>
    <source>
        <strain evidence="5">CSA1</strain>
    </source>
</reference>
<gene>
    <name evidence="5" type="ORF">JD276_11285</name>
</gene>
<keyword evidence="5" id="KW-0012">Acyltransferase</keyword>
<keyword evidence="5" id="KW-0808">Transferase</keyword>
<dbReference type="GO" id="GO:0016747">
    <property type="term" value="F:acyltransferase activity, transferring groups other than amino-acyl groups"/>
    <property type="evidence" value="ECO:0007669"/>
    <property type="project" value="InterPro"/>
</dbReference>
<name>A0A934UVL9_9MICO</name>
<protein>
    <submittedName>
        <fullName evidence="5">Acyltransferase</fullName>
    </submittedName>
</protein>
<keyword evidence="2" id="KW-0472">Membrane</keyword>
<keyword evidence="2" id="KW-1133">Transmembrane helix</keyword>
<comment type="caution">
    <text evidence="5">The sequence shown here is derived from an EMBL/GenBank/DDBJ whole genome shotgun (WGS) entry which is preliminary data.</text>
</comment>
<feature type="domain" description="SGNH" evidence="4">
    <location>
        <begin position="494"/>
        <end position="724"/>
    </location>
</feature>
<dbReference type="GO" id="GO:0009103">
    <property type="term" value="P:lipopolysaccharide biosynthetic process"/>
    <property type="evidence" value="ECO:0007669"/>
    <property type="project" value="TreeGrafter"/>
</dbReference>
<dbReference type="EMBL" id="JAEHOH010000014">
    <property type="protein sequence ID" value="MBK0419616.1"/>
    <property type="molecule type" value="Genomic_DNA"/>
</dbReference>
<feature type="transmembrane region" description="Helical" evidence="2">
    <location>
        <begin position="372"/>
        <end position="389"/>
    </location>
</feature>
<feature type="transmembrane region" description="Helical" evidence="2">
    <location>
        <begin position="305"/>
        <end position="323"/>
    </location>
</feature>
<evidence type="ECO:0000256" key="1">
    <source>
        <dbReference type="SAM" id="MobiDB-lite"/>
    </source>
</evidence>
<dbReference type="Proteomes" id="UP000608530">
    <property type="component" value="Unassembled WGS sequence"/>
</dbReference>
<feature type="transmembrane region" description="Helical" evidence="2">
    <location>
        <begin position="343"/>
        <end position="366"/>
    </location>
</feature>
<feature type="transmembrane region" description="Helical" evidence="2">
    <location>
        <begin position="282"/>
        <end position="299"/>
    </location>
</feature>
<feature type="transmembrane region" description="Helical" evidence="2">
    <location>
        <begin position="172"/>
        <end position="190"/>
    </location>
</feature>
<dbReference type="Pfam" id="PF01757">
    <property type="entry name" value="Acyl_transf_3"/>
    <property type="match status" value="1"/>
</dbReference>
<feature type="domain" description="Acyltransferase 3" evidence="3">
    <location>
        <begin position="32"/>
        <end position="388"/>
    </location>
</feature>
<feature type="transmembrane region" description="Helical" evidence="2">
    <location>
        <begin position="57"/>
        <end position="77"/>
    </location>
</feature>
<feature type="transmembrane region" description="Helical" evidence="2">
    <location>
        <begin position="217"/>
        <end position="240"/>
    </location>
</feature>
<sequence length="746" mass="79282">MERTLTHEARGAARGEAPQIRRAGAAGGVRTDIQGLRAIAVALVLVFHLVPPALPGGYVGVDVFFVISGFLITGQLLREMEAGGSVNLPRFWARRARRLLPAALLVLGATLLAVWIMAPSGFVPSFLLQLAASAAYVQNWVLAAESVDYMADEAQVSPVQHYWSLSVEEQFYIVWPVVALAAVLLAAWAARRRERPGGGARPGRPGGSGRPAPSARLCFGILIGAVALASFATSIAVTAFDPAQAYFVTTTRAWEFAAGGLLALLATSAADPLARLSPAVRSAMAWAGLAGIGVSAALFTGGTPFPGWVALLPVVATALVVAAGEPRTRWAPTALLAARPMQWLGDVSYGAYLWHFPIIVLVPFVLGRPMGVLDWGAIVAATLLLAWLSKILVEDPFRTGAARSWTNGRTLAITTGAMGIMLALSLVGVDTAEKRIDTARDEVSAALQDPDTCVGLPALDPDSGCDPEPAEPPIPDPSLADKAPERCLSPIQGSELRVCEYGAKLETADRAIALVGDSHAEQWLGALERVADRENWSLLVMAKASCPFIAGDRDFDAATEAGKRALQQDCADWNERAVEKLEDTPQIDTVITSAKSTNRIVAVSGKSWRESAREAYAERWAALPESVRHVVAIRDTPQMPGNVLRCVTENGAEASRACAVPEQEAFHEDPLAEAAEVSQPARVSLVDLSDYFVVDDEASPVIGGVLAFRDSHHLSWAYSEVLAEPLGEEITGVLEPEPAPEPAREP</sequence>
<keyword evidence="6" id="KW-1185">Reference proteome</keyword>
<feature type="transmembrane region" description="Helical" evidence="2">
    <location>
        <begin position="252"/>
        <end position="270"/>
    </location>
</feature>
<evidence type="ECO:0000313" key="6">
    <source>
        <dbReference type="Proteomes" id="UP000608530"/>
    </source>
</evidence>
<dbReference type="InterPro" id="IPR043968">
    <property type="entry name" value="SGNH"/>
</dbReference>
<dbReference type="PANTHER" id="PTHR23028:SF53">
    <property type="entry name" value="ACYL_TRANSF_3 DOMAIN-CONTAINING PROTEIN"/>
    <property type="match status" value="1"/>
</dbReference>
<accession>A0A934UVL9</accession>
<dbReference type="Pfam" id="PF19040">
    <property type="entry name" value="SGNH"/>
    <property type="match status" value="1"/>
</dbReference>
<feature type="transmembrane region" description="Helical" evidence="2">
    <location>
        <begin position="410"/>
        <end position="429"/>
    </location>
</feature>
<dbReference type="GO" id="GO:0016020">
    <property type="term" value="C:membrane"/>
    <property type="evidence" value="ECO:0007669"/>
    <property type="project" value="TreeGrafter"/>
</dbReference>
<dbReference type="AlphaFoldDB" id="A0A934UVL9"/>
<dbReference type="InterPro" id="IPR002656">
    <property type="entry name" value="Acyl_transf_3_dom"/>
</dbReference>
<keyword evidence="2" id="KW-0812">Transmembrane</keyword>
<evidence type="ECO:0000259" key="3">
    <source>
        <dbReference type="Pfam" id="PF01757"/>
    </source>
</evidence>
<proteinExistence type="predicted"/>
<evidence type="ECO:0000259" key="4">
    <source>
        <dbReference type="Pfam" id="PF19040"/>
    </source>
</evidence>
<feature type="transmembrane region" description="Helical" evidence="2">
    <location>
        <begin position="98"/>
        <end position="118"/>
    </location>
</feature>
<dbReference type="InterPro" id="IPR050879">
    <property type="entry name" value="Acyltransferase_3"/>
</dbReference>
<dbReference type="RefSeq" id="WP_200115755.1">
    <property type="nucleotide sequence ID" value="NZ_JAEHOH010000014.1"/>
</dbReference>
<dbReference type="PANTHER" id="PTHR23028">
    <property type="entry name" value="ACETYLTRANSFERASE"/>
    <property type="match status" value="1"/>
</dbReference>
<organism evidence="5 6">
    <name type="scientific">Leucobacter chromiisoli</name>
    <dbReference type="NCBI Taxonomy" id="2796471"/>
    <lineage>
        <taxon>Bacteria</taxon>
        <taxon>Bacillati</taxon>
        <taxon>Actinomycetota</taxon>
        <taxon>Actinomycetes</taxon>
        <taxon>Micrococcales</taxon>
        <taxon>Microbacteriaceae</taxon>
        <taxon>Leucobacter</taxon>
    </lineage>
</organism>
<evidence type="ECO:0000313" key="5">
    <source>
        <dbReference type="EMBL" id="MBK0419616.1"/>
    </source>
</evidence>